<reference evidence="14" key="1">
    <citation type="submission" date="2022-07" db="EMBL/GenBank/DDBJ databases">
        <title>Genome Sequence of Physisporinus lineatus.</title>
        <authorList>
            <person name="Buettner E."/>
        </authorList>
    </citation>
    <scope>NUCLEOTIDE SEQUENCE</scope>
    <source>
        <strain evidence="14">VT162</strain>
    </source>
</reference>
<feature type="compositionally biased region" description="Basic and acidic residues" evidence="12">
    <location>
        <begin position="639"/>
        <end position="651"/>
    </location>
</feature>
<dbReference type="Pfam" id="PF00009">
    <property type="entry name" value="GTP_EFTU"/>
    <property type="match status" value="1"/>
</dbReference>
<comment type="subunit">
    <text evidence="10">Component of the Dom34-Hbs1 complex, also named Pelota-HBS1L complex, composed of dom34 and hbs1.</text>
</comment>
<dbReference type="FunFam" id="2.40.30.10:FF:000020">
    <property type="entry name" value="Translation elongation factor EF-1"/>
    <property type="match status" value="1"/>
</dbReference>
<evidence type="ECO:0000256" key="3">
    <source>
        <dbReference type="ARBA" id="ARBA00022490"/>
    </source>
</evidence>
<feature type="compositionally biased region" description="Polar residues" evidence="12">
    <location>
        <begin position="162"/>
        <end position="174"/>
    </location>
</feature>
<dbReference type="GO" id="GO:1990533">
    <property type="term" value="C:Dom34-Hbs1 complex"/>
    <property type="evidence" value="ECO:0007669"/>
    <property type="project" value="UniProtKB-ARBA"/>
</dbReference>
<dbReference type="GO" id="GO:0006417">
    <property type="term" value="P:regulation of translation"/>
    <property type="evidence" value="ECO:0007669"/>
    <property type="project" value="UniProtKB-KW"/>
</dbReference>
<dbReference type="CDD" id="cd01883">
    <property type="entry name" value="EF1_alpha"/>
    <property type="match status" value="1"/>
</dbReference>
<dbReference type="GO" id="GO:0002184">
    <property type="term" value="P:cytoplasmic translational termination"/>
    <property type="evidence" value="ECO:0007669"/>
    <property type="project" value="UniProtKB-ARBA"/>
</dbReference>
<evidence type="ECO:0000256" key="9">
    <source>
        <dbReference type="ARBA" id="ARBA00049117"/>
    </source>
</evidence>
<feature type="compositionally biased region" description="Polar residues" evidence="12">
    <location>
        <begin position="495"/>
        <end position="509"/>
    </location>
</feature>
<dbReference type="PROSITE" id="PS51722">
    <property type="entry name" value="G_TR_2"/>
    <property type="match status" value="1"/>
</dbReference>
<dbReference type="SUPFAM" id="SSF50447">
    <property type="entry name" value="Translation proteins"/>
    <property type="match status" value="1"/>
</dbReference>
<dbReference type="InterPro" id="IPR009000">
    <property type="entry name" value="Transl_B-barrel_sf"/>
</dbReference>
<evidence type="ECO:0000256" key="8">
    <source>
        <dbReference type="ARBA" id="ARBA00023134"/>
    </source>
</evidence>
<keyword evidence="15" id="KW-1185">Reference proteome</keyword>
<evidence type="ECO:0000313" key="15">
    <source>
        <dbReference type="Proteomes" id="UP001212997"/>
    </source>
</evidence>
<comment type="catalytic activity">
    <reaction evidence="9">
        <text>GTP + H2O = GDP + phosphate + H(+)</text>
        <dbReference type="Rhea" id="RHEA:19669"/>
        <dbReference type="ChEBI" id="CHEBI:15377"/>
        <dbReference type="ChEBI" id="CHEBI:15378"/>
        <dbReference type="ChEBI" id="CHEBI:37565"/>
        <dbReference type="ChEBI" id="CHEBI:43474"/>
        <dbReference type="ChEBI" id="CHEBI:58189"/>
    </reaction>
    <physiologicalReaction direction="left-to-right" evidence="9">
        <dbReference type="Rhea" id="RHEA:19670"/>
    </physiologicalReaction>
</comment>
<proteinExistence type="inferred from homology"/>
<dbReference type="Pfam" id="PF22594">
    <property type="entry name" value="GTP-eEF1A_C"/>
    <property type="match status" value="1"/>
</dbReference>
<feature type="compositionally biased region" description="Low complexity" evidence="12">
    <location>
        <begin position="707"/>
        <end position="722"/>
    </location>
</feature>
<accession>A0AAD5YH39</accession>
<feature type="domain" description="Tr-type G" evidence="13">
    <location>
        <begin position="817"/>
        <end position="1049"/>
    </location>
</feature>
<keyword evidence="3" id="KW-0963">Cytoplasm</keyword>
<dbReference type="Proteomes" id="UP001212997">
    <property type="component" value="Unassembled WGS sequence"/>
</dbReference>
<feature type="compositionally biased region" description="Low complexity" evidence="12">
    <location>
        <begin position="293"/>
        <end position="321"/>
    </location>
</feature>
<feature type="compositionally biased region" description="Basic and acidic residues" evidence="12">
    <location>
        <begin position="144"/>
        <end position="153"/>
    </location>
</feature>
<comment type="similarity">
    <text evidence="2">Belongs to the TRAFAC class translation factor GTPase superfamily. Classic translation factor GTPase family. EF-Tu/EF-1A subfamily.</text>
</comment>
<comment type="caution">
    <text evidence="14">The sequence shown here is derived from an EMBL/GenBank/DDBJ whole genome shotgun (WGS) entry which is preliminary data.</text>
</comment>
<dbReference type="EMBL" id="JANAWD010000168">
    <property type="protein sequence ID" value="KAJ3484999.1"/>
    <property type="molecule type" value="Genomic_DNA"/>
</dbReference>
<dbReference type="CDD" id="cd04093">
    <property type="entry name" value="HBS1_C_III"/>
    <property type="match status" value="1"/>
</dbReference>
<dbReference type="PRINTS" id="PR00315">
    <property type="entry name" value="ELONGATNFCT"/>
</dbReference>
<dbReference type="CDD" id="cd16267">
    <property type="entry name" value="HBS1-like_II"/>
    <property type="match status" value="1"/>
</dbReference>
<keyword evidence="4" id="KW-0547">Nucleotide-binding</keyword>
<name>A0AAD5YH39_9APHY</name>
<dbReference type="InterPro" id="IPR009001">
    <property type="entry name" value="Transl_elong_EF1A/Init_IF2_C"/>
</dbReference>
<dbReference type="PANTHER" id="PTHR23115">
    <property type="entry name" value="TRANSLATION FACTOR"/>
    <property type="match status" value="1"/>
</dbReference>
<dbReference type="InterPro" id="IPR054696">
    <property type="entry name" value="GTP-eEF1A_C"/>
</dbReference>
<feature type="compositionally biased region" description="Polar residues" evidence="12">
    <location>
        <begin position="695"/>
        <end position="706"/>
    </location>
</feature>
<dbReference type="InterPro" id="IPR000795">
    <property type="entry name" value="T_Tr_GTP-bd_dom"/>
</dbReference>
<gene>
    <name evidence="14" type="ORF">NLI96_g5250</name>
</gene>
<feature type="compositionally biased region" description="Polar residues" evidence="12">
    <location>
        <begin position="266"/>
        <end position="285"/>
    </location>
</feature>
<evidence type="ECO:0000256" key="6">
    <source>
        <dbReference type="ARBA" id="ARBA00022845"/>
    </source>
</evidence>
<keyword evidence="6" id="KW-0810">Translation regulation</keyword>
<dbReference type="InterPro" id="IPR027417">
    <property type="entry name" value="P-loop_NTPase"/>
</dbReference>
<dbReference type="GO" id="GO:0005525">
    <property type="term" value="F:GTP binding"/>
    <property type="evidence" value="ECO:0007669"/>
    <property type="project" value="UniProtKB-KW"/>
</dbReference>
<evidence type="ECO:0000256" key="1">
    <source>
        <dbReference type="ARBA" id="ARBA00004496"/>
    </source>
</evidence>
<evidence type="ECO:0000256" key="5">
    <source>
        <dbReference type="ARBA" id="ARBA00022801"/>
    </source>
</evidence>
<keyword evidence="7" id="KW-0648">Protein biosynthesis</keyword>
<feature type="compositionally biased region" description="Low complexity" evidence="12">
    <location>
        <begin position="213"/>
        <end position="224"/>
    </location>
</feature>
<feature type="region of interest" description="Disordered" evidence="12">
    <location>
        <begin position="97"/>
        <end position="174"/>
    </location>
</feature>
<feature type="compositionally biased region" description="Low complexity" evidence="12">
    <location>
        <begin position="465"/>
        <end position="478"/>
    </location>
</feature>
<evidence type="ECO:0000259" key="13">
    <source>
        <dbReference type="PROSITE" id="PS51722"/>
    </source>
</evidence>
<dbReference type="InterPro" id="IPR015033">
    <property type="entry name" value="HBS1-like_N"/>
</dbReference>
<dbReference type="AlphaFoldDB" id="A0AAD5YH39"/>
<evidence type="ECO:0000256" key="11">
    <source>
        <dbReference type="ARBA" id="ARBA00074866"/>
    </source>
</evidence>
<dbReference type="GO" id="GO:0003924">
    <property type="term" value="F:GTPase activity"/>
    <property type="evidence" value="ECO:0007669"/>
    <property type="project" value="InterPro"/>
</dbReference>
<feature type="compositionally biased region" description="Polar residues" evidence="12">
    <location>
        <begin position="373"/>
        <end position="394"/>
    </location>
</feature>
<sequence>MNIHEELQDDALSDGGEDDLSPEDYGKHILCTLLGISDLDIKETLYHYYFDVQASLNWLYEEQQKREAARERRDHDQKPLPLLPGEEYDNTFYPHHRVVVLPPGPSEPQAYDGNPDNLDPDDYYEYSESSSSEFAHRTLSRITEVSEHSENSRDWPPPPATLPSQISRSTWSSETDYGQIIESRHIDFIDPNLIPPSPTPSALQRLSRPESPPSASSSGSLTPTVPSPKPPPESVDTSSPPPAPVPRSIPLMDTTPKGSLLFQKAAPSTTSTTDPIRSVTPSDRASTAKPRSKLSSLASSRASTSSRSSVSYTTDSSFVTYPILRPSPESILSASSEVGRSEIGRNAARESVVGSSVGRGNSGGQSQDRRSQKTASLIQSTVSESDTGISSMSSHVRRAIETALQLEAVDVTPSPRQQSPLASEPKAPSPPPQPLSKPTSPLARATSPRSLLRQSTTSPPPRKSPSPVKSPTVASSPPLASPPPANSPPLAKSPTPSGKSSVRTASAAQQEGKVKKLPQSPTPGLTFHTTHTEYLTPIANGPTATTAITTTYQSLSDLSLASRMAPTSSALAADQLRSPTTSKPSKLAMKSRKVHQRVEPEPEEQPPPQLQADLEMFSPKASRSRASPSAFVFTMNGVESKRSKGDKDKSDKPKRRKSHRAEASLPPAPPAPVQGFGFDVPSPDDIVFNARRGTSLAQRPSSASPHPSTSKPSLRSASSKASAAKEREKAQRLAQQKKAAEANARLPSAPPTPKKSAKKSGTSTPVRGADPRMLDLAALNLTAKEEVVVEEPPPKITIAREKVLEEARKALENKDDKKAVSLVVIGHVDAGKSTLMGRLLYELGRVDEKTRAANERASSKVGKSSFSWAWELDGTTEERERGITMDIALQNLSTPHRQITILDAPGHKDFIPNMISGASQADCALLVVDASTGEFEAGFEKGGQSREHLLLVRSLGVSQVIVAINKLDMVQWSKARYNEICGLLKPFLIQSGFPSSKFKFVPVGAMAGVNLVNKDSPEAQNLRAWYKGPTLVDLLDKLEPPTRDINAPLRFPIANVFKGQQSGIAVSGRICGGLVQVGERLRVLPGDETAVVRSIESETESLQWAASGSNVTLYLTAIDPIHVNIGSVLCPPTDVVPLASVFTARIIVFEIQVPITIGASVELYHHSKDVPASISKLISTLDRATGGIIKKNPRVLAKSASAEVQLTLRSTGVSGPTARAQPIPLEPFSVNKEMGRVLIRRGGETIAAGIVTGIVS</sequence>
<evidence type="ECO:0000256" key="2">
    <source>
        <dbReference type="ARBA" id="ARBA00007249"/>
    </source>
</evidence>
<evidence type="ECO:0000256" key="4">
    <source>
        <dbReference type="ARBA" id="ARBA00022741"/>
    </source>
</evidence>
<keyword evidence="8" id="KW-0342">GTP-binding</keyword>
<organism evidence="14 15">
    <name type="scientific">Meripilus lineatus</name>
    <dbReference type="NCBI Taxonomy" id="2056292"/>
    <lineage>
        <taxon>Eukaryota</taxon>
        <taxon>Fungi</taxon>
        <taxon>Dikarya</taxon>
        <taxon>Basidiomycota</taxon>
        <taxon>Agaricomycotina</taxon>
        <taxon>Agaricomycetes</taxon>
        <taxon>Polyporales</taxon>
        <taxon>Meripilaceae</taxon>
        <taxon>Meripilus</taxon>
    </lineage>
</organism>
<comment type="subcellular location">
    <subcellularLocation>
        <location evidence="1">Cytoplasm</location>
    </subcellularLocation>
</comment>
<protein>
    <recommendedName>
        <fullName evidence="11">Elongation factor 1 alpha-like protein</fullName>
    </recommendedName>
</protein>
<evidence type="ECO:0000313" key="14">
    <source>
        <dbReference type="EMBL" id="KAJ3484999.1"/>
    </source>
</evidence>
<keyword evidence="5" id="KW-0378">Hydrolase</keyword>
<dbReference type="Gene3D" id="2.40.30.10">
    <property type="entry name" value="Translation factors"/>
    <property type="match status" value="2"/>
</dbReference>
<dbReference type="GO" id="GO:0005829">
    <property type="term" value="C:cytosol"/>
    <property type="evidence" value="ECO:0007669"/>
    <property type="project" value="GOC"/>
</dbReference>
<feature type="region of interest" description="Disordered" evidence="12">
    <location>
        <begin position="189"/>
        <end position="529"/>
    </location>
</feature>
<evidence type="ECO:0000256" key="10">
    <source>
        <dbReference type="ARBA" id="ARBA00063537"/>
    </source>
</evidence>
<dbReference type="SUPFAM" id="SSF50465">
    <property type="entry name" value="EF-Tu/eEF-1alpha/eIF2-gamma C-terminal domain"/>
    <property type="match status" value="1"/>
</dbReference>
<dbReference type="FunFam" id="3.40.50.300:FF:000204">
    <property type="entry name" value="Translation elongation factor Tu"/>
    <property type="match status" value="1"/>
</dbReference>
<evidence type="ECO:0000256" key="12">
    <source>
        <dbReference type="SAM" id="MobiDB-lite"/>
    </source>
</evidence>
<dbReference type="InterPro" id="IPR050100">
    <property type="entry name" value="TRAFAC_GTPase_members"/>
</dbReference>
<dbReference type="FunFam" id="2.40.30.10:FF:000070">
    <property type="entry name" value="Translation elongation factor EF-1 subunit"/>
    <property type="match status" value="1"/>
</dbReference>
<feature type="compositionally biased region" description="Pro residues" evidence="12">
    <location>
        <begin position="225"/>
        <end position="247"/>
    </location>
</feature>
<dbReference type="SUPFAM" id="SSF52540">
    <property type="entry name" value="P-loop containing nucleoside triphosphate hydrolases"/>
    <property type="match status" value="1"/>
</dbReference>
<dbReference type="Gene3D" id="3.40.50.300">
    <property type="entry name" value="P-loop containing nucleotide triphosphate hydrolases"/>
    <property type="match status" value="1"/>
</dbReference>
<feature type="compositionally biased region" description="Low complexity" evidence="12">
    <location>
        <begin position="618"/>
        <end position="630"/>
    </location>
</feature>
<dbReference type="Pfam" id="PF08938">
    <property type="entry name" value="HBS1_N"/>
    <property type="match status" value="1"/>
</dbReference>
<feature type="region of interest" description="Disordered" evidence="12">
    <location>
        <begin position="565"/>
        <end position="771"/>
    </location>
</feature>
<evidence type="ECO:0000256" key="7">
    <source>
        <dbReference type="ARBA" id="ARBA00022917"/>
    </source>
</evidence>